<evidence type="ECO:0000256" key="1">
    <source>
        <dbReference type="SAM" id="MobiDB-lite"/>
    </source>
</evidence>
<sequence>MVNPINFNGFIAGWLLLLGALIGIYRALYYYKRVPEPGKSLAKRTLISLLFFGLGSVSAIIDSLTPRPLWFLMVIFYTLSYAAILSTIFLSLRAVATSIEKPEGVKERSTAQKTPERNETREKELPLHGGYSLRKEPSAQLFHILKEVSSGLIVVSRKSREEWVEKFGVQPDEFLWLSRADVENSIDPSKLHVIQGKILQFMEQRGPVVVYFDGLEYLTLYNDFPAVAKFLFAVKDMVMIKNSLMLIHLPEGIFDKKQEIILLREFEEINEEELIKKLSQALSPERAEEIALFGVLPPATKSGDAKDASDKSPEEGGRATKEEAQEAEPLRREEKAKE</sequence>
<keyword evidence="2" id="KW-1133">Transmembrane helix</keyword>
<dbReference type="InterPro" id="IPR008553">
    <property type="entry name" value="DUF835"/>
</dbReference>
<dbReference type="PhylomeDB" id="Q5JHN6"/>
<evidence type="ECO:0000313" key="4">
    <source>
        <dbReference type="EMBL" id="BAD86413.1"/>
    </source>
</evidence>
<reference evidence="4 5" key="1">
    <citation type="journal article" date="2005" name="Genome Res.">
        <title>Complete genome sequence of the hyperthermophilic archaeon Thermococcus kodakaraensis KOD1 and comparison with Pyrococcus genomes.</title>
        <authorList>
            <person name="Fukui T."/>
            <person name="Atomi H."/>
            <person name="Kanai T."/>
            <person name="Matsumi R."/>
            <person name="Fujiwara S."/>
            <person name="Imanaka T."/>
        </authorList>
    </citation>
    <scope>NUCLEOTIDE SEQUENCE [LARGE SCALE GENOMIC DNA]</scope>
    <source>
        <strain evidence="5">ATCC BAA-918 / JCM 12380 / KOD1</strain>
    </source>
</reference>
<dbReference type="PANTHER" id="PTHR33531">
    <property type="entry name" value="RUBRERYTHRIN SUBFAMILY"/>
    <property type="match status" value="1"/>
</dbReference>
<keyword evidence="5" id="KW-1185">Reference proteome</keyword>
<evidence type="ECO:0000259" key="3">
    <source>
        <dbReference type="Pfam" id="PF05763"/>
    </source>
</evidence>
<dbReference type="AlphaFoldDB" id="Q5JHN6"/>
<accession>Q5JHN6</accession>
<dbReference type="InParanoid" id="Q5JHN6"/>
<organism evidence="4 5">
    <name type="scientific">Thermococcus kodakarensis (strain ATCC BAA-918 / JCM 12380 / KOD1)</name>
    <name type="common">Pyrococcus kodakaraensis (strain KOD1)</name>
    <dbReference type="NCBI Taxonomy" id="69014"/>
    <lineage>
        <taxon>Archaea</taxon>
        <taxon>Methanobacteriati</taxon>
        <taxon>Methanobacteriota</taxon>
        <taxon>Thermococci</taxon>
        <taxon>Thermococcales</taxon>
        <taxon>Thermococcaceae</taxon>
        <taxon>Thermococcus</taxon>
    </lineage>
</organism>
<name>Q5JHN6_THEKO</name>
<dbReference type="EMBL" id="AP006878">
    <property type="protein sequence ID" value="BAD86413.1"/>
    <property type="molecule type" value="Genomic_DNA"/>
</dbReference>
<protein>
    <submittedName>
        <fullName evidence="4">Hypothetical membrane protein, conserved, containing DUF835 domain</fullName>
    </submittedName>
</protein>
<dbReference type="eggNOG" id="arCOG03799">
    <property type="taxonomic scope" value="Archaea"/>
</dbReference>
<evidence type="ECO:0000256" key="2">
    <source>
        <dbReference type="SAM" id="Phobius"/>
    </source>
</evidence>
<dbReference type="RefSeq" id="WP_011251174.1">
    <property type="nucleotide sequence ID" value="NC_006624.1"/>
</dbReference>
<dbReference type="OrthoDB" id="96706at2157"/>
<feature type="compositionally biased region" description="Basic and acidic residues" evidence="1">
    <location>
        <begin position="303"/>
        <end position="338"/>
    </location>
</feature>
<feature type="region of interest" description="Disordered" evidence="1">
    <location>
        <begin position="104"/>
        <end position="124"/>
    </location>
</feature>
<dbReference type="KEGG" id="tko:TK2224"/>
<evidence type="ECO:0000313" key="5">
    <source>
        <dbReference type="Proteomes" id="UP000000536"/>
    </source>
</evidence>
<dbReference type="PANTHER" id="PTHR33531:SF7">
    <property type="entry name" value="HYPOTHETICAL MEMBRANE PROTEIN, CONSERVED"/>
    <property type="match status" value="1"/>
</dbReference>
<feature type="region of interest" description="Disordered" evidence="1">
    <location>
        <begin position="295"/>
        <end position="338"/>
    </location>
</feature>
<proteinExistence type="predicted"/>
<dbReference type="EnsemblBacteria" id="BAD86413">
    <property type="protein sequence ID" value="BAD86413"/>
    <property type="gene ID" value="TK2224"/>
</dbReference>
<feature type="transmembrane region" description="Helical" evidence="2">
    <location>
        <begin position="6"/>
        <end position="25"/>
    </location>
</feature>
<keyword evidence="2" id="KW-0812">Transmembrane</keyword>
<feature type="transmembrane region" description="Helical" evidence="2">
    <location>
        <begin position="70"/>
        <end position="92"/>
    </location>
</feature>
<dbReference type="HOGENOM" id="CLU_076516_0_0_2"/>
<keyword evidence="2" id="KW-0472">Membrane</keyword>
<dbReference type="GeneID" id="78448764"/>
<gene>
    <name evidence="4" type="ordered locus">TK2224</name>
</gene>
<dbReference type="STRING" id="69014.TK2224"/>
<feature type="domain" description="DUF835" evidence="3">
    <location>
        <begin position="134"/>
        <end position="266"/>
    </location>
</feature>
<dbReference type="Pfam" id="PF05763">
    <property type="entry name" value="DUF835"/>
    <property type="match status" value="1"/>
</dbReference>
<dbReference type="Proteomes" id="UP000000536">
    <property type="component" value="Chromosome"/>
</dbReference>
<feature type="transmembrane region" description="Helical" evidence="2">
    <location>
        <begin position="46"/>
        <end position="64"/>
    </location>
</feature>